<keyword evidence="2" id="KW-1185">Reference proteome</keyword>
<dbReference type="KEGG" id="rsz:108819929"/>
<dbReference type="InterPro" id="IPR036047">
    <property type="entry name" value="F-box-like_dom_sf"/>
</dbReference>
<dbReference type="OrthoDB" id="674184at2759"/>
<dbReference type="Pfam" id="PF00646">
    <property type="entry name" value="F-box"/>
    <property type="match status" value="1"/>
</dbReference>
<dbReference type="GeneID" id="108819929"/>
<gene>
    <name evidence="3" type="primary">LOC108819929</name>
</gene>
<dbReference type="InterPro" id="IPR050796">
    <property type="entry name" value="SCF_F-box_component"/>
</dbReference>
<proteinExistence type="predicted"/>
<dbReference type="PROSITE" id="PS50181">
    <property type="entry name" value="FBOX"/>
    <property type="match status" value="1"/>
</dbReference>
<evidence type="ECO:0000313" key="2">
    <source>
        <dbReference type="Proteomes" id="UP000504610"/>
    </source>
</evidence>
<reference evidence="3" key="2">
    <citation type="submission" date="2025-08" db="UniProtKB">
        <authorList>
            <consortium name="RefSeq"/>
        </authorList>
    </citation>
    <scope>IDENTIFICATION</scope>
    <source>
        <tissue evidence="3">Leaf</tissue>
    </source>
</reference>
<dbReference type="InterPro" id="IPR056592">
    <property type="entry name" value="Beta-prop_At3g26010-like"/>
</dbReference>
<dbReference type="AlphaFoldDB" id="A0A6J0KN33"/>
<dbReference type="CDD" id="cd22157">
    <property type="entry name" value="F-box_AtFBW1-like"/>
    <property type="match status" value="1"/>
</dbReference>
<dbReference type="PANTHER" id="PTHR31672:SF13">
    <property type="entry name" value="F-BOX PROTEIN CPR30-LIKE"/>
    <property type="match status" value="1"/>
</dbReference>
<dbReference type="Proteomes" id="UP000504610">
    <property type="component" value="Chromosome 8"/>
</dbReference>
<sequence>MYLINQIFKEIVRKSKGKKTQRRRRRTEEEDMISVHEELVANILTKLPLGSIIRFKLVCKAWRSLIESDFFRHLLHKGNANSTSPYWSILHTDICLYDSRMDDELELNFPHESHGNNWSFKSMRHHHHMDVDDRSKIRVVSCADGLVLLRHESSNESIRYYIGNPVLSQWTLLPPPPVLPGDRYYDSGLVTRMHNGVILGYKVVRLHKNIQRTDNPNPRTLSFEMYSSDTGEWSYKQVSCPGHNPELVIQYNPITLNGKLYWHAEGMDDGIVVYDFFSDDDDQATSIRLPDRMQRFHPDHSDASRCFDFCMCPCYKMICSTSQGFFVFIEAGRMTGKEEGYNVKVWRLMIKSTDDHSWEWETAWEINMASIGIGFESVPMAINNFDVDIIYLWSLQHRRYVAYNVRTQTKYLGPSNRDGPAANEMYLPCDISACFYPRNTLTQFVLSLQEVPKMFSKCS</sequence>
<dbReference type="Pfam" id="PF24750">
    <property type="entry name" value="b-prop_At3g26010-like"/>
    <property type="match status" value="1"/>
</dbReference>
<organism evidence="2 3">
    <name type="scientific">Raphanus sativus</name>
    <name type="common">Radish</name>
    <name type="synonym">Raphanus raphanistrum var. sativus</name>
    <dbReference type="NCBI Taxonomy" id="3726"/>
    <lineage>
        <taxon>Eukaryota</taxon>
        <taxon>Viridiplantae</taxon>
        <taxon>Streptophyta</taxon>
        <taxon>Embryophyta</taxon>
        <taxon>Tracheophyta</taxon>
        <taxon>Spermatophyta</taxon>
        <taxon>Magnoliopsida</taxon>
        <taxon>eudicotyledons</taxon>
        <taxon>Gunneridae</taxon>
        <taxon>Pentapetalae</taxon>
        <taxon>rosids</taxon>
        <taxon>malvids</taxon>
        <taxon>Brassicales</taxon>
        <taxon>Brassicaceae</taxon>
        <taxon>Brassiceae</taxon>
        <taxon>Raphanus</taxon>
    </lineage>
</organism>
<dbReference type="InterPro" id="IPR001810">
    <property type="entry name" value="F-box_dom"/>
</dbReference>
<dbReference type="SUPFAM" id="SSF81383">
    <property type="entry name" value="F-box domain"/>
    <property type="match status" value="1"/>
</dbReference>
<reference evidence="2" key="1">
    <citation type="journal article" date="2019" name="Database">
        <title>The radish genome database (RadishGD): an integrated information resource for radish genomics.</title>
        <authorList>
            <person name="Yu H.J."/>
            <person name="Baek S."/>
            <person name="Lee Y.J."/>
            <person name="Cho A."/>
            <person name="Mun J.H."/>
        </authorList>
    </citation>
    <scope>NUCLEOTIDE SEQUENCE [LARGE SCALE GENOMIC DNA]</scope>
    <source>
        <strain evidence="2">cv. WK10039</strain>
    </source>
</reference>
<evidence type="ECO:0000259" key="1">
    <source>
        <dbReference type="PROSITE" id="PS50181"/>
    </source>
</evidence>
<name>A0A6J0KN33_RAPSA</name>
<dbReference type="RefSeq" id="XP_018448439.2">
    <property type="nucleotide sequence ID" value="XM_018592937.2"/>
</dbReference>
<evidence type="ECO:0000313" key="3">
    <source>
        <dbReference type="RefSeq" id="XP_018448439.2"/>
    </source>
</evidence>
<feature type="domain" description="F-box" evidence="1">
    <location>
        <begin position="29"/>
        <end position="74"/>
    </location>
</feature>
<dbReference type="PANTHER" id="PTHR31672">
    <property type="entry name" value="BNACNNG10540D PROTEIN"/>
    <property type="match status" value="1"/>
</dbReference>
<protein>
    <submittedName>
        <fullName evidence="3">F-box protein At3g23950</fullName>
    </submittedName>
</protein>
<accession>A0A6J0KN33</accession>
<dbReference type="Gene3D" id="1.20.1280.50">
    <property type="match status" value="1"/>
</dbReference>
<dbReference type="SMART" id="SM00256">
    <property type="entry name" value="FBOX"/>
    <property type="match status" value="1"/>
</dbReference>